<sequence length="234" mass="25961">MSWNGNLLLLTVGNPQHCGAVQSRTGPLSALFNVVAPWHRLLKVDERVTHRALRLLLAMVVRVVAVMKICTLLLVPPNEGLAAVFMSKQMRPPRHIGPAMHPKMDADWHPHRTQPGRHVAGCMLMGWSEEGRQRIAPEWNSKDPRRTAAKATRTHRRTQDTCLLVPLGVLPLLQQPASLLRTHARTTVAQSRQVGDLTFSSPTLLETKRRRPLPGCAPTMDAPSRGLVGDGPLW</sequence>
<name>A0A9P9KZ17_FUSSL</name>
<accession>A0A9P9KZ17</accession>
<reference evidence="2" key="1">
    <citation type="journal article" date="2021" name="Nat. Commun.">
        <title>Genetic determinants of endophytism in the Arabidopsis root mycobiome.</title>
        <authorList>
            <person name="Mesny F."/>
            <person name="Miyauchi S."/>
            <person name="Thiergart T."/>
            <person name="Pickel B."/>
            <person name="Atanasova L."/>
            <person name="Karlsson M."/>
            <person name="Huettel B."/>
            <person name="Barry K.W."/>
            <person name="Haridas S."/>
            <person name="Chen C."/>
            <person name="Bauer D."/>
            <person name="Andreopoulos W."/>
            <person name="Pangilinan J."/>
            <person name="LaButti K."/>
            <person name="Riley R."/>
            <person name="Lipzen A."/>
            <person name="Clum A."/>
            <person name="Drula E."/>
            <person name="Henrissat B."/>
            <person name="Kohler A."/>
            <person name="Grigoriev I.V."/>
            <person name="Martin F.M."/>
            <person name="Hacquard S."/>
        </authorList>
    </citation>
    <scope>NUCLEOTIDE SEQUENCE</scope>
    <source>
        <strain evidence="2">FSSC 5 MPI-SDFR-AT-0091</strain>
    </source>
</reference>
<dbReference type="OrthoDB" id="10605953at2759"/>
<feature type="region of interest" description="Disordered" evidence="1">
    <location>
        <begin position="209"/>
        <end position="234"/>
    </location>
</feature>
<protein>
    <submittedName>
        <fullName evidence="2">Uncharacterized protein</fullName>
    </submittedName>
</protein>
<evidence type="ECO:0000256" key="1">
    <source>
        <dbReference type="SAM" id="MobiDB-lite"/>
    </source>
</evidence>
<organism evidence="2 3">
    <name type="scientific">Fusarium solani</name>
    <name type="common">Filamentous fungus</name>
    <dbReference type="NCBI Taxonomy" id="169388"/>
    <lineage>
        <taxon>Eukaryota</taxon>
        <taxon>Fungi</taxon>
        <taxon>Dikarya</taxon>
        <taxon>Ascomycota</taxon>
        <taxon>Pezizomycotina</taxon>
        <taxon>Sordariomycetes</taxon>
        <taxon>Hypocreomycetidae</taxon>
        <taxon>Hypocreales</taxon>
        <taxon>Nectriaceae</taxon>
        <taxon>Fusarium</taxon>
        <taxon>Fusarium solani species complex</taxon>
    </lineage>
</organism>
<gene>
    <name evidence="2" type="ORF">B0J15DRAFT_461087</name>
</gene>
<dbReference type="AlphaFoldDB" id="A0A9P9KZ17"/>
<comment type="caution">
    <text evidence="2">The sequence shown here is derived from an EMBL/GenBank/DDBJ whole genome shotgun (WGS) entry which is preliminary data.</text>
</comment>
<proteinExistence type="predicted"/>
<evidence type="ECO:0000313" key="2">
    <source>
        <dbReference type="EMBL" id="KAH7271031.1"/>
    </source>
</evidence>
<dbReference type="Proteomes" id="UP000736672">
    <property type="component" value="Unassembled WGS sequence"/>
</dbReference>
<evidence type="ECO:0000313" key="3">
    <source>
        <dbReference type="Proteomes" id="UP000736672"/>
    </source>
</evidence>
<keyword evidence="3" id="KW-1185">Reference proteome</keyword>
<dbReference type="EMBL" id="JAGTJS010000004">
    <property type="protein sequence ID" value="KAH7271031.1"/>
    <property type="molecule type" value="Genomic_DNA"/>
</dbReference>